<name>A0A1F5VNS1_9BACT</name>
<dbReference type="Proteomes" id="UP000178943">
    <property type="component" value="Unassembled WGS sequence"/>
</dbReference>
<organism evidence="1 2">
    <name type="scientific">Candidatus Fischerbacteria bacterium RBG_13_37_8</name>
    <dbReference type="NCBI Taxonomy" id="1817863"/>
    <lineage>
        <taxon>Bacteria</taxon>
        <taxon>Candidatus Fischeribacteriota</taxon>
    </lineage>
</organism>
<proteinExistence type="predicted"/>
<accession>A0A1F5VNS1</accession>
<dbReference type="AlphaFoldDB" id="A0A1F5VNS1"/>
<protein>
    <submittedName>
        <fullName evidence="1">Uncharacterized protein</fullName>
    </submittedName>
</protein>
<dbReference type="STRING" id="1817863.A2Y62_16650"/>
<gene>
    <name evidence="1" type="ORF">A2Y62_16650</name>
</gene>
<reference evidence="1 2" key="1">
    <citation type="journal article" date="2016" name="Nat. Commun.">
        <title>Thousands of microbial genomes shed light on interconnected biogeochemical processes in an aquifer system.</title>
        <authorList>
            <person name="Anantharaman K."/>
            <person name="Brown C.T."/>
            <person name="Hug L.A."/>
            <person name="Sharon I."/>
            <person name="Castelle C.J."/>
            <person name="Probst A.J."/>
            <person name="Thomas B.C."/>
            <person name="Singh A."/>
            <person name="Wilkins M.J."/>
            <person name="Karaoz U."/>
            <person name="Brodie E.L."/>
            <person name="Williams K.H."/>
            <person name="Hubbard S.S."/>
            <person name="Banfield J.F."/>
        </authorList>
    </citation>
    <scope>NUCLEOTIDE SEQUENCE [LARGE SCALE GENOMIC DNA]</scope>
</reference>
<evidence type="ECO:0000313" key="2">
    <source>
        <dbReference type="Proteomes" id="UP000178943"/>
    </source>
</evidence>
<sequence length="68" mass="7445">MLILPVNSSVEGGKLSWQFICLLHSITDILKGNLIVPITFVGNERLVFRKGDGGDYRVIAGFGKKSPQ</sequence>
<evidence type="ECO:0000313" key="1">
    <source>
        <dbReference type="EMBL" id="OGF65056.1"/>
    </source>
</evidence>
<comment type="caution">
    <text evidence="1">The sequence shown here is derived from an EMBL/GenBank/DDBJ whole genome shotgun (WGS) entry which is preliminary data.</text>
</comment>
<dbReference type="EMBL" id="MFGW01000121">
    <property type="protein sequence ID" value="OGF65056.1"/>
    <property type="molecule type" value="Genomic_DNA"/>
</dbReference>